<gene>
    <name evidence="2" type="ORF">HG66A1_17810</name>
</gene>
<reference evidence="2 3" key="1">
    <citation type="submission" date="2019-02" db="EMBL/GenBank/DDBJ databases">
        <title>Deep-cultivation of Planctomycetes and their phenomic and genomic characterization uncovers novel biology.</title>
        <authorList>
            <person name="Wiegand S."/>
            <person name="Jogler M."/>
            <person name="Boedeker C."/>
            <person name="Pinto D."/>
            <person name="Vollmers J."/>
            <person name="Rivas-Marin E."/>
            <person name="Kohn T."/>
            <person name="Peeters S.H."/>
            <person name="Heuer A."/>
            <person name="Rast P."/>
            <person name="Oberbeckmann S."/>
            <person name="Bunk B."/>
            <person name="Jeske O."/>
            <person name="Meyerdierks A."/>
            <person name="Storesund J.E."/>
            <person name="Kallscheuer N."/>
            <person name="Luecker S."/>
            <person name="Lage O.M."/>
            <person name="Pohl T."/>
            <person name="Merkel B.J."/>
            <person name="Hornburger P."/>
            <person name="Mueller R.-W."/>
            <person name="Bruemmer F."/>
            <person name="Labrenz M."/>
            <person name="Spormann A.M."/>
            <person name="Op den Camp H."/>
            <person name="Overmann J."/>
            <person name="Amann R."/>
            <person name="Jetten M.S.M."/>
            <person name="Mascher T."/>
            <person name="Medema M.H."/>
            <person name="Devos D.P."/>
            <person name="Kaster A.-K."/>
            <person name="Ovreas L."/>
            <person name="Rohde M."/>
            <person name="Galperin M.Y."/>
            <person name="Jogler C."/>
        </authorList>
    </citation>
    <scope>NUCLEOTIDE SEQUENCE [LARGE SCALE GENOMIC DNA]</scope>
    <source>
        <strain evidence="2 3">HG66A1</strain>
    </source>
</reference>
<dbReference type="EMBL" id="CP036266">
    <property type="protein sequence ID" value="QDT20008.1"/>
    <property type="molecule type" value="Genomic_DNA"/>
</dbReference>
<dbReference type="OrthoDB" id="9157259at2"/>
<dbReference type="Proteomes" id="UP000320421">
    <property type="component" value="Chromosome"/>
</dbReference>
<evidence type="ECO:0000256" key="1">
    <source>
        <dbReference type="SAM" id="Coils"/>
    </source>
</evidence>
<keyword evidence="1" id="KW-0175">Coiled coil</keyword>
<dbReference type="RefSeq" id="WP_145182196.1">
    <property type="nucleotide sequence ID" value="NZ_CP036266.1"/>
</dbReference>
<proteinExistence type="predicted"/>
<name>A0A517PKW2_9PLAN</name>
<dbReference type="AlphaFoldDB" id="A0A517PKW2"/>
<protein>
    <submittedName>
        <fullName evidence="2">Uncharacterized protein</fullName>
    </submittedName>
</protein>
<organism evidence="2 3">
    <name type="scientific">Gimesia chilikensis</name>
    <dbReference type="NCBI Taxonomy" id="2605989"/>
    <lineage>
        <taxon>Bacteria</taxon>
        <taxon>Pseudomonadati</taxon>
        <taxon>Planctomycetota</taxon>
        <taxon>Planctomycetia</taxon>
        <taxon>Planctomycetales</taxon>
        <taxon>Planctomycetaceae</taxon>
        <taxon>Gimesia</taxon>
    </lineage>
</organism>
<evidence type="ECO:0000313" key="2">
    <source>
        <dbReference type="EMBL" id="QDT20008.1"/>
    </source>
</evidence>
<sequence>MNTKHSTTPEELNAIISRLADYLLTHRIDNQFRELAREEARQISIAQLDQLRNMFHDPPPQSDAYDLQQHGLGGWLSACQFAIFELIYNLGADALPFIREIAWGEYDWTQGNAIELLLRFAAEGIRTDEILAEIKTNFPQIRYEAQLYCMQPLLPELKQNAQLKAIFDQLRNEIEEFEEVYAELTEEVVDEDPYHLTNEVFQGTVLEAETVQKTIMEYEIIGSLTIENSDSALFPTVEGRARILISDRCQLFQAEGESVEPVSLEEILSAGKIAVGNWTFSLPEPPPPAIIPGMITRIG</sequence>
<accession>A0A517PKW2</accession>
<feature type="coiled-coil region" evidence="1">
    <location>
        <begin position="160"/>
        <end position="187"/>
    </location>
</feature>
<keyword evidence="3" id="KW-1185">Reference proteome</keyword>
<evidence type="ECO:0000313" key="3">
    <source>
        <dbReference type="Proteomes" id="UP000320421"/>
    </source>
</evidence>